<dbReference type="InterPro" id="IPR013087">
    <property type="entry name" value="Znf_C2H2_type"/>
</dbReference>
<proteinExistence type="evidence at transcript level"/>
<dbReference type="EMBL" id="GQ165932">
    <property type="protein sequence ID" value="ADG57911.1"/>
    <property type="molecule type" value="mRNA"/>
</dbReference>
<dbReference type="PANTHER" id="PTHR26374">
    <property type="entry name" value="ZINC FINGER PROTEIN ZAT5"/>
    <property type="match status" value="1"/>
</dbReference>
<evidence type="ECO:0000256" key="8">
    <source>
        <dbReference type="ARBA" id="ARBA00023242"/>
    </source>
</evidence>
<keyword evidence="2" id="KW-0479">Metal-binding</keyword>
<feature type="domain" description="C2H2-type" evidence="9">
    <location>
        <begin position="63"/>
        <end position="82"/>
    </location>
</feature>
<protein>
    <submittedName>
        <fullName evidence="10">Transcription factor</fullName>
    </submittedName>
</protein>
<keyword evidence="5" id="KW-0862">Zinc</keyword>
<keyword evidence="6" id="KW-0805">Transcription regulation</keyword>
<comment type="subcellular location">
    <subcellularLocation>
        <location evidence="1">Nucleus</location>
    </subcellularLocation>
</comment>
<feature type="non-terminal residue" evidence="10">
    <location>
        <position position="82"/>
    </location>
</feature>
<evidence type="ECO:0000256" key="7">
    <source>
        <dbReference type="ARBA" id="ARBA00023163"/>
    </source>
</evidence>
<feature type="non-terminal residue" evidence="10">
    <location>
        <position position="1"/>
    </location>
</feature>
<evidence type="ECO:0000256" key="3">
    <source>
        <dbReference type="ARBA" id="ARBA00022737"/>
    </source>
</evidence>
<evidence type="ECO:0000313" key="10">
    <source>
        <dbReference type="EMBL" id="ADG57911.1"/>
    </source>
</evidence>
<evidence type="ECO:0000256" key="6">
    <source>
        <dbReference type="ARBA" id="ARBA00023015"/>
    </source>
</evidence>
<dbReference type="PANTHER" id="PTHR26374:SF466">
    <property type="entry name" value="OS09G0122000 PROTEIN"/>
    <property type="match status" value="1"/>
</dbReference>
<accession>D6MK64</accession>
<sequence>GTRANSSLDFSTEATTTEEEDMAHCLILLAHGGARSAASPEKFTSRRFNETATTAGGKAGFYVYECKTCNKCLPTFQALGGH</sequence>
<evidence type="ECO:0000256" key="5">
    <source>
        <dbReference type="ARBA" id="ARBA00022833"/>
    </source>
</evidence>
<keyword evidence="3" id="KW-0677">Repeat</keyword>
<name>D6MK64_9ASPA</name>
<reference evidence="10" key="1">
    <citation type="submission" date="2009-05" db="EMBL/GenBank/DDBJ databases">
        <authorList>
            <person name="Huang M."/>
            <person name="He Q."/>
            <person name="Zhang L."/>
            <person name="Cui S."/>
            <person name="Wang M."/>
            <person name="Zhou Y."/>
        </authorList>
    </citation>
    <scope>NUCLEOTIDE SEQUENCE</scope>
</reference>
<keyword evidence="4" id="KW-0863">Zinc-finger</keyword>
<organism evidence="10">
    <name type="scientific">Lycoris longituba</name>
    <dbReference type="NCBI Taxonomy" id="272140"/>
    <lineage>
        <taxon>Eukaryota</taxon>
        <taxon>Viridiplantae</taxon>
        <taxon>Streptophyta</taxon>
        <taxon>Embryophyta</taxon>
        <taxon>Tracheophyta</taxon>
        <taxon>Spermatophyta</taxon>
        <taxon>Magnoliopsida</taxon>
        <taxon>Liliopsida</taxon>
        <taxon>Asparagales</taxon>
        <taxon>Amaryllidaceae</taxon>
        <taxon>Amaryllidoideae</taxon>
        <taxon>Lycoris</taxon>
    </lineage>
</organism>
<evidence type="ECO:0000259" key="9">
    <source>
        <dbReference type="Pfam" id="PF13912"/>
    </source>
</evidence>
<dbReference type="AlphaFoldDB" id="D6MK64"/>
<evidence type="ECO:0000256" key="1">
    <source>
        <dbReference type="ARBA" id="ARBA00004123"/>
    </source>
</evidence>
<reference evidence="10" key="2">
    <citation type="journal article" date="2010" name="Genomics">
        <title>Analysis of floral transcription factors from Lycoris longituba.</title>
        <authorList>
            <person name="He Q.L."/>
            <person name="Cui S.J."/>
            <person name="Gu J.L."/>
            <person name="Zhang H."/>
            <person name="Wang M.X."/>
            <person name="Zhou Y."/>
            <person name="Zhang L."/>
            <person name="Huang M.R."/>
        </authorList>
    </citation>
    <scope>NUCLEOTIDE SEQUENCE</scope>
</reference>
<dbReference type="Pfam" id="PF13912">
    <property type="entry name" value="zf-C2H2_6"/>
    <property type="match status" value="1"/>
</dbReference>
<evidence type="ECO:0000256" key="4">
    <source>
        <dbReference type="ARBA" id="ARBA00022771"/>
    </source>
</evidence>
<dbReference type="GO" id="GO:0005634">
    <property type="term" value="C:nucleus"/>
    <property type="evidence" value="ECO:0007669"/>
    <property type="project" value="UniProtKB-SubCell"/>
</dbReference>
<dbReference type="GO" id="GO:0008270">
    <property type="term" value="F:zinc ion binding"/>
    <property type="evidence" value="ECO:0007669"/>
    <property type="project" value="UniProtKB-KW"/>
</dbReference>
<keyword evidence="7" id="KW-0804">Transcription</keyword>
<keyword evidence="8" id="KW-0539">Nucleus</keyword>
<evidence type="ECO:0000256" key="2">
    <source>
        <dbReference type="ARBA" id="ARBA00022723"/>
    </source>
</evidence>